<comment type="caution">
    <text evidence="2">The sequence shown here is derived from an EMBL/GenBank/DDBJ whole genome shotgun (WGS) entry which is preliminary data.</text>
</comment>
<keyword evidence="3" id="KW-1185">Reference proteome</keyword>
<feature type="coiled-coil region" evidence="1">
    <location>
        <begin position="33"/>
        <end position="60"/>
    </location>
</feature>
<sequence length="125" mass="14379">MDRSNKSPTKTLSLTKPFRFIIPKRSSKVTTPMDDLTTIIKDQEATINDLNLRLSWMEQKVKDIEGALVGEDAIDHSANVLEKQIWHRPDGNHEMFRKNLECVNALRKQKYMYRVLGVNPPSNGL</sequence>
<dbReference type="HOGENOM" id="CLU_1993930_0_0_1"/>
<dbReference type="EMBL" id="AYSA01000004">
    <property type="protein sequence ID" value="ESZ99558.1"/>
    <property type="molecule type" value="Genomic_DNA"/>
</dbReference>
<dbReference type="Proteomes" id="UP000019487">
    <property type="component" value="Unassembled WGS sequence"/>
</dbReference>
<protein>
    <submittedName>
        <fullName evidence="2">Uncharacterized protein</fullName>
    </submittedName>
</protein>
<dbReference type="AlphaFoldDB" id="W9CTT8"/>
<accession>W9CTT8</accession>
<evidence type="ECO:0000313" key="2">
    <source>
        <dbReference type="EMBL" id="ESZ99558.1"/>
    </source>
</evidence>
<evidence type="ECO:0000256" key="1">
    <source>
        <dbReference type="SAM" id="Coils"/>
    </source>
</evidence>
<evidence type="ECO:0000313" key="3">
    <source>
        <dbReference type="Proteomes" id="UP000019487"/>
    </source>
</evidence>
<reference evidence="2 3" key="1">
    <citation type="journal article" date="2014" name="Genome Announc.">
        <title>Draft genome sequence of Sclerotinia borealis, a psychrophilic plant pathogenic fungus.</title>
        <authorList>
            <person name="Mardanov A.V."/>
            <person name="Beletsky A.V."/>
            <person name="Kadnikov V.V."/>
            <person name="Ignatov A.N."/>
            <person name="Ravin N.V."/>
        </authorList>
    </citation>
    <scope>NUCLEOTIDE SEQUENCE [LARGE SCALE GENOMIC DNA]</scope>
    <source>
        <strain evidence="3">F-4157</strain>
    </source>
</reference>
<gene>
    <name evidence="2" type="ORF">SBOR_0123</name>
</gene>
<dbReference type="OrthoDB" id="3548212at2759"/>
<name>W9CTT8_SCLBF</name>
<proteinExistence type="predicted"/>
<keyword evidence="1" id="KW-0175">Coiled coil</keyword>
<organism evidence="2 3">
    <name type="scientific">Sclerotinia borealis (strain F-4128)</name>
    <dbReference type="NCBI Taxonomy" id="1432307"/>
    <lineage>
        <taxon>Eukaryota</taxon>
        <taxon>Fungi</taxon>
        <taxon>Dikarya</taxon>
        <taxon>Ascomycota</taxon>
        <taxon>Pezizomycotina</taxon>
        <taxon>Leotiomycetes</taxon>
        <taxon>Helotiales</taxon>
        <taxon>Sclerotiniaceae</taxon>
        <taxon>Sclerotinia</taxon>
    </lineage>
</organism>